<dbReference type="InterPro" id="IPR004517">
    <property type="entry name" value="HisZ"/>
</dbReference>
<accession>A0A174TFY8</accession>
<dbReference type="Gene3D" id="3.30.930.10">
    <property type="entry name" value="Bira Bifunctional Protein, Domain 2"/>
    <property type="match status" value="1"/>
</dbReference>
<keyword evidence="5 9" id="KW-0963">Cytoplasm</keyword>
<dbReference type="GO" id="GO:0000105">
    <property type="term" value="P:L-histidine biosynthetic process"/>
    <property type="evidence" value="ECO:0007669"/>
    <property type="project" value="UniProtKB-UniRule"/>
</dbReference>
<evidence type="ECO:0000256" key="5">
    <source>
        <dbReference type="ARBA" id="ARBA00022490"/>
    </source>
</evidence>
<protein>
    <recommendedName>
        <fullName evidence="4 9">ATP phosphoribosyltransferase regulatory subunit</fullName>
    </recommendedName>
</protein>
<feature type="domain" description="Class II Histidinyl-tRNA synthetase (HisRS)-like catalytic core" evidence="11">
    <location>
        <begin position="10"/>
        <end position="317"/>
    </location>
</feature>
<dbReference type="InterPro" id="IPR004516">
    <property type="entry name" value="HisRS/HisZ"/>
</dbReference>
<evidence type="ECO:0000256" key="7">
    <source>
        <dbReference type="ARBA" id="ARBA00023102"/>
    </source>
</evidence>
<comment type="pathway">
    <text evidence="2 9">Amino-acid biosynthesis; L-histidine biosynthesis; L-histidine from 5-phospho-alpha-D-ribose 1-diphosphate: step 1/9.</text>
</comment>
<evidence type="ECO:0000256" key="8">
    <source>
        <dbReference type="ARBA" id="ARBA00025246"/>
    </source>
</evidence>
<evidence type="ECO:0000256" key="9">
    <source>
        <dbReference type="HAMAP-Rule" id="MF_00125"/>
    </source>
</evidence>
<dbReference type="GO" id="GO:0140096">
    <property type="term" value="F:catalytic activity, acting on a protein"/>
    <property type="evidence" value="ECO:0007669"/>
    <property type="project" value="UniProtKB-ARBA"/>
</dbReference>
<dbReference type="PIRSF" id="PIRSF001549">
    <property type="entry name" value="His-tRNA_synth"/>
    <property type="match status" value="1"/>
</dbReference>
<dbReference type="PANTHER" id="PTHR43707">
    <property type="entry name" value="HISTIDYL-TRNA SYNTHETASE"/>
    <property type="match status" value="1"/>
</dbReference>
<proteinExistence type="inferred from homology"/>
<organism evidence="12 13">
    <name type="scientific">Clostridium baratii</name>
    <dbReference type="NCBI Taxonomy" id="1561"/>
    <lineage>
        <taxon>Bacteria</taxon>
        <taxon>Bacillati</taxon>
        <taxon>Bacillota</taxon>
        <taxon>Clostridia</taxon>
        <taxon>Eubacteriales</taxon>
        <taxon>Clostridiaceae</taxon>
        <taxon>Clostridium</taxon>
    </lineage>
</organism>
<dbReference type="HAMAP" id="MF_00125">
    <property type="entry name" value="HisZ"/>
    <property type="match status" value="1"/>
</dbReference>
<feature type="binding site" evidence="10">
    <location>
        <position position="128"/>
    </location>
    <ligand>
        <name>L-histidine</name>
        <dbReference type="ChEBI" id="CHEBI:57595"/>
    </ligand>
</feature>
<dbReference type="AlphaFoldDB" id="A0A174TFY8"/>
<dbReference type="RefSeq" id="WP_055207653.1">
    <property type="nucleotide sequence ID" value="NZ_CZBO01000003.1"/>
</dbReference>
<evidence type="ECO:0000256" key="1">
    <source>
        <dbReference type="ARBA" id="ARBA00004496"/>
    </source>
</evidence>
<feature type="binding site" evidence="10">
    <location>
        <begin position="80"/>
        <end position="82"/>
    </location>
    <ligand>
        <name>L-histidine</name>
        <dbReference type="ChEBI" id="CHEBI:57595"/>
    </ligand>
</feature>
<dbReference type="PANTHER" id="PTHR43707:SF6">
    <property type="entry name" value="ATP PHOSPHORIBOSYLTRANSFERASE REGULATORY SUBUNIT"/>
    <property type="match status" value="1"/>
</dbReference>
<feature type="binding site" evidence="10">
    <location>
        <position position="110"/>
    </location>
    <ligand>
        <name>L-histidine</name>
        <dbReference type="ChEBI" id="CHEBI:57595"/>
    </ligand>
</feature>
<gene>
    <name evidence="9 12" type="primary">hisZ</name>
    <name evidence="12" type="ORF">ERS852568_01746</name>
</gene>
<evidence type="ECO:0000256" key="10">
    <source>
        <dbReference type="PIRSR" id="PIRSR001549-1"/>
    </source>
</evidence>
<comment type="similarity">
    <text evidence="3 9">Belongs to the class-II aminoacyl-tRNA synthetase family. HisZ subfamily.</text>
</comment>
<dbReference type="Pfam" id="PF13393">
    <property type="entry name" value="tRNA-synt_His"/>
    <property type="match status" value="1"/>
</dbReference>
<evidence type="ECO:0000259" key="11">
    <source>
        <dbReference type="Pfam" id="PF13393"/>
    </source>
</evidence>
<evidence type="ECO:0000313" key="12">
    <source>
        <dbReference type="EMBL" id="CUQ06595.1"/>
    </source>
</evidence>
<dbReference type="InterPro" id="IPR041715">
    <property type="entry name" value="HisRS-like_core"/>
</dbReference>
<evidence type="ECO:0000256" key="2">
    <source>
        <dbReference type="ARBA" id="ARBA00004667"/>
    </source>
</evidence>
<comment type="function">
    <text evidence="8 9">Required for the first step of histidine biosynthesis. May allow the feedback regulation of ATP phosphoribosyltransferase activity by histidine.</text>
</comment>
<dbReference type="GO" id="GO:0006427">
    <property type="term" value="P:histidyl-tRNA aminoacylation"/>
    <property type="evidence" value="ECO:0007669"/>
    <property type="project" value="TreeGrafter"/>
</dbReference>
<keyword evidence="12" id="KW-0436">Ligase</keyword>
<evidence type="ECO:0000256" key="4">
    <source>
        <dbReference type="ARBA" id="ARBA00020397"/>
    </source>
</evidence>
<name>A0A174TFY8_9CLOT</name>
<dbReference type="EMBL" id="CZBO01000003">
    <property type="protein sequence ID" value="CUQ06595.1"/>
    <property type="molecule type" value="Genomic_DNA"/>
</dbReference>
<dbReference type="GO" id="GO:0016740">
    <property type="term" value="F:transferase activity"/>
    <property type="evidence" value="ECO:0007669"/>
    <property type="project" value="UniProtKB-ARBA"/>
</dbReference>
<dbReference type="UniPathway" id="UPA00031">
    <property type="reaction ID" value="UER00006"/>
</dbReference>
<dbReference type="InterPro" id="IPR045864">
    <property type="entry name" value="aa-tRNA-synth_II/BPL/LPL"/>
</dbReference>
<comment type="subcellular location">
    <subcellularLocation>
        <location evidence="1 9">Cytoplasm</location>
    </subcellularLocation>
</comment>
<reference evidence="12 13" key="1">
    <citation type="submission" date="2015-09" db="EMBL/GenBank/DDBJ databases">
        <authorList>
            <consortium name="Pathogen Informatics"/>
        </authorList>
    </citation>
    <scope>NUCLEOTIDE SEQUENCE [LARGE SCALE GENOMIC DNA]</scope>
    <source>
        <strain evidence="12 13">2789STDY5834956</strain>
    </source>
</reference>
<feature type="binding site" evidence="10">
    <location>
        <begin position="273"/>
        <end position="274"/>
    </location>
    <ligand>
        <name>L-histidine</name>
        <dbReference type="ChEBI" id="CHEBI:57595"/>
    </ligand>
</feature>
<comment type="subunit">
    <text evidence="9">Heteromultimer composed of HisG and HisZ subunits.</text>
</comment>
<evidence type="ECO:0000256" key="3">
    <source>
        <dbReference type="ARBA" id="ARBA00005539"/>
    </source>
</evidence>
<dbReference type="SUPFAM" id="SSF55681">
    <property type="entry name" value="Class II aaRS and biotin synthetases"/>
    <property type="match status" value="1"/>
</dbReference>
<keyword evidence="6 9" id="KW-0028">Amino-acid biosynthesis</keyword>
<evidence type="ECO:0000313" key="13">
    <source>
        <dbReference type="Proteomes" id="UP000095563"/>
    </source>
</evidence>
<comment type="miscellaneous">
    <text evidence="9">This function is generally fulfilled by the C-terminal part of HisG, which is missing in some bacteria such as this one.</text>
</comment>
<dbReference type="NCBIfam" id="TIGR00443">
    <property type="entry name" value="hisZ_biosyn_reg"/>
    <property type="match status" value="1"/>
</dbReference>
<sequence length="377" mass="43656">MRNKNIIPEGARDLIFTECRRKKLIINSLEKTFESFGYDEVITPTVEYYKTFSINDECMDEEKIYKFFESSGRILALRPDMTLPIARVVSTKMKEVETPIRLRYTSNIFRVNRKFGGKKNEYTDLGIELIGVPELDGDIEALTMALEGFKKLNISNFKLEIGNIKFFNEIFDKCKIKEDEKEKLAELIEEKSLIELEKFLNSLEIEESKKNFLKRLPWLFGDEDVLNNNIEFKDDKDVMSAIVYLKKINNILKALGYEDNITFDLGMVPGVNYYTGIIFKGYIEGARAPVLSGGRYDNLIKSFGRDLPAVGFSIDVDLILENINFNNEEKIKEYIIYYGKNKLVQAIKESRALRDKGIRVKLLASDEENLFKIYKGE</sequence>
<dbReference type="CDD" id="cd00773">
    <property type="entry name" value="HisRS-like_core"/>
    <property type="match status" value="1"/>
</dbReference>
<keyword evidence="7 9" id="KW-0368">Histidine biosynthesis</keyword>
<evidence type="ECO:0000256" key="6">
    <source>
        <dbReference type="ARBA" id="ARBA00022605"/>
    </source>
</evidence>
<dbReference type="Proteomes" id="UP000095563">
    <property type="component" value="Unassembled WGS sequence"/>
</dbReference>
<dbReference type="GO" id="GO:0005737">
    <property type="term" value="C:cytoplasm"/>
    <property type="evidence" value="ECO:0007669"/>
    <property type="project" value="UniProtKB-SubCell"/>
</dbReference>
<dbReference type="GO" id="GO:0004821">
    <property type="term" value="F:histidine-tRNA ligase activity"/>
    <property type="evidence" value="ECO:0007669"/>
    <property type="project" value="TreeGrafter"/>
</dbReference>